<gene>
    <name evidence="1" type="ORF">ASPVEDRAFT_450047</name>
</gene>
<evidence type="ECO:0000313" key="2">
    <source>
        <dbReference type="Proteomes" id="UP000184073"/>
    </source>
</evidence>
<dbReference type="Proteomes" id="UP000184073">
    <property type="component" value="Unassembled WGS sequence"/>
</dbReference>
<dbReference type="VEuPathDB" id="FungiDB:ASPVEDRAFT_450047"/>
<dbReference type="AlphaFoldDB" id="A0A1L9P9L0"/>
<protein>
    <submittedName>
        <fullName evidence="1">Uncharacterized protein</fullName>
    </submittedName>
</protein>
<proteinExistence type="predicted"/>
<reference evidence="2" key="1">
    <citation type="journal article" date="2017" name="Genome Biol.">
        <title>Comparative genomics reveals high biological diversity and specific adaptations in the industrially and medically important fungal genus Aspergillus.</title>
        <authorList>
            <person name="de Vries R.P."/>
            <person name="Riley R."/>
            <person name="Wiebenga A."/>
            <person name="Aguilar-Osorio G."/>
            <person name="Amillis S."/>
            <person name="Uchima C.A."/>
            <person name="Anderluh G."/>
            <person name="Asadollahi M."/>
            <person name="Askin M."/>
            <person name="Barry K."/>
            <person name="Battaglia E."/>
            <person name="Bayram O."/>
            <person name="Benocci T."/>
            <person name="Braus-Stromeyer S.A."/>
            <person name="Caldana C."/>
            <person name="Canovas D."/>
            <person name="Cerqueira G.C."/>
            <person name="Chen F."/>
            <person name="Chen W."/>
            <person name="Choi C."/>
            <person name="Clum A."/>
            <person name="Dos Santos R.A."/>
            <person name="Damasio A.R."/>
            <person name="Diallinas G."/>
            <person name="Emri T."/>
            <person name="Fekete E."/>
            <person name="Flipphi M."/>
            <person name="Freyberg S."/>
            <person name="Gallo A."/>
            <person name="Gournas C."/>
            <person name="Habgood R."/>
            <person name="Hainaut M."/>
            <person name="Harispe M.L."/>
            <person name="Henrissat B."/>
            <person name="Hilden K.S."/>
            <person name="Hope R."/>
            <person name="Hossain A."/>
            <person name="Karabika E."/>
            <person name="Karaffa L."/>
            <person name="Karanyi Z."/>
            <person name="Krasevec N."/>
            <person name="Kuo A."/>
            <person name="Kusch H."/>
            <person name="LaButti K."/>
            <person name="Lagendijk E.L."/>
            <person name="Lapidus A."/>
            <person name="Levasseur A."/>
            <person name="Lindquist E."/>
            <person name="Lipzen A."/>
            <person name="Logrieco A.F."/>
            <person name="MacCabe A."/>
            <person name="Maekelae M.R."/>
            <person name="Malavazi I."/>
            <person name="Melin P."/>
            <person name="Meyer V."/>
            <person name="Mielnichuk N."/>
            <person name="Miskei M."/>
            <person name="Molnar A.P."/>
            <person name="Mule G."/>
            <person name="Ngan C.Y."/>
            <person name="Orejas M."/>
            <person name="Orosz E."/>
            <person name="Ouedraogo J.P."/>
            <person name="Overkamp K.M."/>
            <person name="Park H.-S."/>
            <person name="Perrone G."/>
            <person name="Piumi F."/>
            <person name="Punt P.J."/>
            <person name="Ram A.F."/>
            <person name="Ramon A."/>
            <person name="Rauscher S."/>
            <person name="Record E."/>
            <person name="Riano-Pachon D.M."/>
            <person name="Robert V."/>
            <person name="Roehrig J."/>
            <person name="Ruller R."/>
            <person name="Salamov A."/>
            <person name="Salih N.S."/>
            <person name="Samson R.A."/>
            <person name="Sandor E."/>
            <person name="Sanguinetti M."/>
            <person name="Schuetze T."/>
            <person name="Sepcic K."/>
            <person name="Shelest E."/>
            <person name="Sherlock G."/>
            <person name="Sophianopoulou V."/>
            <person name="Squina F.M."/>
            <person name="Sun H."/>
            <person name="Susca A."/>
            <person name="Todd R.B."/>
            <person name="Tsang A."/>
            <person name="Unkles S.E."/>
            <person name="van de Wiele N."/>
            <person name="van Rossen-Uffink D."/>
            <person name="Oliveira J.V."/>
            <person name="Vesth T.C."/>
            <person name="Visser J."/>
            <person name="Yu J.-H."/>
            <person name="Zhou M."/>
            <person name="Andersen M.R."/>
            <person name="Archer D.B."/>
            <person name="Baker S.E."/>
            <person name="Benoit I."/>
            <person name="Brakhage A.A."/>
            <person name="Braus G.H."/>
            <person name="Fischer R."/>
            <person name="Frisvad J.C."/>
            <person name="Goldman G.H."/>
            <person name="Houbraken J."/>
            <person name="Oakley B."/>
            <person name="Pocsi I."/>
            <person name="Scazzocchio C."/>
            <person name="Seiboth B."/>
            <person name="vanKuyk P.A."/>
            <person name="Wortman J."/>
            <person name="Dyer P.S."/>
            <person name="Grigoriev I.V."/>
        </authorList>
    </citation>
    <scope>NUCLEOTIDE SEQUENCE [LARGE SCALE GENOMIC DNA]</scope>
    <source>
        <strain evidence="2">CBS 583.65</strain>
    </source>
</reference>
<dbReference type="GeneID" id="63728694"/>
<dbReference type="OrthoDB" id="4487117at2759"/>
<sequence length="222" mass="24489">MATQYDCSRKSQRCDACRTMASRVSASVPISDLICGPGIYPLIIECQGKGTKDQLMELTNRLQSALRGTTAGPIRIAARRAPVGRNPPGKWHDFTGSNGAAYKASKALKRAPRLIGLLDPEQVLEQFPEKRQVWQDRVGTAREIKILVDFTTTVASKGDFEQVVTRACGDIYPVGRIVHPDASGHASLHRLQWFAMACPEEEEKGKPVVTITKAGYVRRKQK</sequence>
<accession>A0A1L9P9L0</accession>
<dbReference type="EMBL" id="KV878126">
    <property type="protein sequence ID" value="OJI98220.1"/>
    <property type="molecule type" value="Genomic_DNA"/>
</dbReference>
<dbReference type="RefSeq" id="XP_040663983.1">
    <property type="nucleotide sequence ID" value="XM_040813183.1"/>
</dbReference>
<organism evidence="1 2">
    <name type="scientific">Aspergillus versicolor CBS 583.65</name>
    <dbReference type="NCBI Taxonomy" id="1036611"/>
    <lineage>
        <taxon>Eukaryota</taxon>
        <taxon>Fungi</taxon>
        <taxon>Dikarya</taxon>
        <taxon>Ascomycota</taxon>
        <taxon>Pezizomycotina</taxon>
        <taxon>Eurotiomycetes</taxon>
        <taxon>Eurotiomycetidae</taxon>
        <taxon>Eurotiales</taxon>
        <taxon>Aspergillaceae</taxon>
        <taxon>Aspergillus</taxon>
        <taxon>Aspergillus subgen. Nidulantes</taxon>
    </lineage>
</organism>
<evidence type="ECO:0000313" key="1">
    <source>
        <dbReference type="EMBL" id="OJI98220.1"/>
    </source>
</evidence>
<name>A0A1L9P9L0_ASPVE</name>
<keyword evidence="2" id="KW-1185">Reference proteome</keyword>